<dbReference type="SUPFAM" id="SSF51161">
    <property type="entry name" value="Trimeric LpxA-like enzymes"/>
    <property type="match status" value="1"/>
</dbReference>
<comment type="caution">
    <text evidence="1">The sequence shown here is derived from an EMBL/GenBank/DDBJ whole genome shotgun (WGS) entry which is preliminary data.</text>
</comment>
<keyword evidence="2" id="KW-1185">Reference proteome</keyword>
<reference evidence="1 2" key="1">
    <citation type="submission" date="2018-11" db="EMBL/GenBank/DDBJ databases">
        <authorList>
            <person name="Li F."/>
        </authorList>
    </citation>
    <scope>NUCLEOTIDE SEQUENCE [LARGE SCALE GENOMIC DNA]</scope>
    <source>
        <strain evidence="1 2">Gsoil 818</strain>
    </source>
</reference>
<evidence type="ECO:0000313" key="1">
    <source>
        <dbReference type="EMBL" id="RNM14801.1"/>
    </source>
</evidence>
<organism evidence="1 2">
    <name type="scientific">Nocardioides pocheonensis</name>
    <dbReference type="NCBI Taxonomy" id="661485"/>
    <lineage>
        <taxon>Bacteria</taxon>
        <taxon>Bacillati</taxon>
        <taxon>Actinomycetota</taxon>
        <taxon>Actinomycetes</taxon>
        <taxon>Propionibacteriales</taxon>
        <taxon>Nocardioidaceae</taxon>
        <taxon>Nocardioides</taxon>
    </lineage>
</organism>
<dbReference type="Gene3D" id="2.160.10.10">
    <property type="entry name" value="Hexapeptide repeat proteins"/>
    <property type="match status" value="1"/>
</dbReference>
<accession>A0A3N0GQY3</accession>
<dbReference type="Proteomes" id="UP000279994">
    <property type="component" value="Unassembled WGS sequence"/>
</dbReference>
<sequence>MALLVALAPGRLRRHLGRWLLGWDVHPTAHIGRSIILARKVTLGPRASIGSFNVIRGLDELRMDVGANIATRNWIACPPGAPALFTSFPDRHPALIMGKWAMITVNHEIDCSDRVELADQARIAGFGTQVLTHSLDLVRDRWSVAPVFLGEQAAVMSGCILQNGTSVPRRGIVSAGSVVNTRLSAEQTFYRGNPAKAVRPLPDTLRYWYRSLEDDSSEGAVVPRRQRAVEAELEAEVEDALDSGR</sequence>
<protein>
    <submittedName>
        <fullName evidence="1">Uncharacterized protein</fullName>
    </submittedName>
</protein>
<dbReference type="AlphaFoldDB" id="A0A3N0GQY3"/>
<name>A0A3N0GQY3_9ACTN</name>
<proteinExistence type="predicted"/>
<evidence type="ECO:0000313" key="2">
    <source>
        <dbReference type="Proteomes" id="UP000279994"/>
    </source>
</evidence>
<gene>
    <name evidence="1" type="ORF">EFL26_10050</name>
</gene>
<dbReference type="InterPro" id="IPR011004">
    <property type="entry name" value="Trimer_LpxA-like_sf"/>
</dbReference>
<dbReference type="EMBL" id="RJSF01000037">
    <property type="protein sequence ID" value="RNM14801.1"/>
    <property type="molecule type" value="Genomic_DNA"/>
</dbReference>